<keyword evidence="4" id="KW-1185">Reference proteome</keyword>
<evidence type="ECO:0000313" key="4">
    <source>
        <dbReference type="Proteomes" id="UP001054821"/>
    </source>
</evidence>
<proteinExistence type="predicted"/>
<dbReference type="EMBL" id="JAJFAZ020000007">
    <property type="protein sequence ID" value="KAI5317781.1"/>
    <property type="molecule type" value="Genomic_DNA"/>
</dbReference>
<dbReference type="EMBL" id="JAJFAZ020000007">
    <property type="protein sequence ID" value="KAI5317821.1"/>
    <property type="molecule type" value="Genomic_DNA"/>
</dbReference>
<gene>
    <name evidence="1" type="ORF">L3X38_037488</name>
    <name evidence="2" type="ORF">L3X38_037512</name>
    <name evidence="3" type="ORF">L3X38_037528</name>
</gene>
<protein>
    <recommendedName>
        <fullName evidence="5">Retrotransposon gag domain-containing protein</fullName>
    </recommendedName>
</protein>
<evidence type="ECO:0008006" key="5">
    <source>
        <dbReference type="Google" id="ProtNLM"/>
    </source>
</evidence>
<sequence length="82" mass="9264">MKALKLNLDDIDLYGWIASVERFLDYYEVLPADRVSVAAVHLTGDSSDFEAALTHHTHTGSLEDYHSQFIKLSCQVHGWSDL</sequence>
<comment type="caution">
    <text evidence="2">The sequence shown here is derived from an EMBL/GenBank/DDBJ whole genome shotgun (WGS) entry which is preliminary data.</text>
</comment>
<accession>A0AAD4V392</accession>
<evidence type="ECO:0000313" key="2">
    <source>
        <dbReference type="EMBL" id="KAI5317805.1"/>
    </source>
</evidence>
<evidence type="ECO:0000313" key="1">
    <source>
        <dbReference type="EMBL" id="KAI5317781.1"/>
    </source>
</evidence>
<reference evidence="2 4" key="1">
    <citation type="journal article" date="2022" name="G3 (Bethesda)">
        <title>Whole-genome sequence and methylome profiling of the almond [Prunus dulcis (Mill.) D.A. Webb] cultivar 'Nonpareil'.</title>
        <authorList>
            <person name="D'Amico-Willman K.M."/>
            <person name="Ouma W.Z."/>
            <person name="Meulia T."/>
            <person name="Sideli G.M."/>
            <person name="Gradziel T.M."/>
            <person name="Fresnedo-Ramirez J."/>
        </authorList>
    </citation>
    <scope>NUCLEOTIDE SEQUENCE [LARGE SCALE GENOMIC DNA]</scope>
    <source>
        <strain evidence="2">Clone GOH B32 T37-40</strain>
    </source>
</reference>
<name>A0AAD4V392_PRUDU</name>
<evidence type="ECO:0000313" key="3">
    <source>
        <dbReference type="EMBL" id="KAI5317821.1"/>
    </source>
</evidence>
<dbReference type="AlphaFoldDB" id="A0AAD4V392"/>
<dbReference type="Proteomes" id="UP001054821">
    <property type="component" value="Chromosome 7"/>
</dbReference>
<dbReference type="EMBL" id="JAJFAZ020000007">
    <property type="protein sequence ID" value="KAI5317805.1"/>
    <property type="molecule type" value="Genomic_DNA"/>
</dbReference>
<organism evidence="2 4">
    <name type="scientific">Prunus dulcis</name>
    <name type="common">Almond</name>
    <name type="synonym">Amygdalus dulcis</name>
    <dbReference type="NCBI Taxonomy" id="3755"/>
    <lineage>
        <taxon>Eukaryota</taxon>
        <taxon>Viridiplantae</taxon>
        <taxon>Streptophyta</taxon>
        <taxon>Embryophyta</taxon>
        <taxon>Tracheophyta</taxon>
        <taxon>Spermatophyta</taxon>
        <taxon>Magnoliopsida</taxon>
        <taxon>eudicotyledons</taxon>
        <taxon>Gunneridae</taxon>
        <taxon>Pentapetalae</taxon>
        <taxon>rosids</taxon>
        <taxon>fabids</taxon>
        <taxon>Rosales</taxon>
        <taxon>Rosaceae</taxon>
        <taxon>Amygdaloideae</taxon>
        <taxon>Amygdaleae</taxon>
        <taxon>Prunus</taxon>
    </lineage>
</organism>